<dbReference type="PANTHER" id="PTHR44520">
    <property type="entry name" value="RESPONSE REGULATOR RCP1-RELATED"/>
    <property type="match status" value="1"/>
</dbReference>
<evidence type="ECO:0000313" key="4">
    <source>
        <dbReference type="Proteomes" id="UP000183038"/>
    </source>
</evidence>
<dbReference type="InterPro" id="IPR052893">
    <property type="entry name" value="TCS_response_regulator"/>
</dbReference>
<organism evidence="3 4">
    <name type="scientific">Maribacter dokdonensis</name>
    <dbReference type="NCBI Taxonomy" id="320912"/>
    <lineage>
        <taxon>Bacteria</taxon>
        <taxon>Pseudomonadati</taxon>
        <taxon>Bacteroidota</taxon>
        <taxon>Flavobacteriia</taxon>
        <taxon>Flavobacteriales</taxon>
        <taxon>Flavobacteriaceae</taxon>
        <taxon>Maribacter</taxon>
    </lineage>
</organism>
<evidence type="ECO:0000259" key="2">
    <source>
        <dbReference type="PROSITE" id="PS50110"/>
    </source>
</evidence>
<dbReference type="OrthoDB" id="673128at2"/>
<dbReference type="EMBL" id="FNTB01000001">
    <property type="protein sequence ID" value="SEC70011.1"/>
    <property type="molecule type" value="Genomic_DNA"/>
</dbReference>
<evidence type="ECO:0000256" key="1">
    <source>
        <dbReference type="PROSITE-ProRule" id="PRU00169"/>
    </source>
</evidence>
<dbReference type="GO" id="GO:0000160">
    <property type="term" value="P:phosphorelay signal transduction system"/>
    <property type="evidence" value="ECO:0007669"/>
    <property type="project" value="InterPro"/>
</dbReference>
<dbReference type="SMART" id="SM00448">
    <property type="entry name" value="REC"/>
    <property type="match status" value="1"/>
</dbReference>
<dbReference type="InterPro" id="IPR011006">
    <property type="entry name" value="CheY-like_superfamily"/>
</dbReference>
<evidence type="ECO:0000313" key="3">
    <source>
        <dbReference type="EMBL" id="SEC70011.1"/>
    </source>
</evidence>
<dbReference type="PANTHER" id="PTHR44520:SF2">
    <property type="entry name" value="RESPONSE REGULATOR RCP1"/>
    <property type="match status" value="1"/>
</dbReference>
<dbReference type="Pfam" id="PF00072">
    <property type="entry name" value="Response_reg"/>
    <property type="match status" value="1"/>
</dbReference>
<feature type="modified residue" description="4-aspartylphosphate" evidence="1">
    <location>
        <position position="57"/>
    </location>
</feature>
<protein>
    <submittedName>
        <fullName evidence="3">Response regulator receiver domain-containing protein</fullName>
    </submittedName>
</protein>
<dbReference type="Gene3D" id="3.40.50.2300">
    <property type="match status" value="1"/>
</dbReference>
<keyword evidence="1" id="KW-0597">Phosphoprotein</keyword>
<gene>
    <name evidence="3" type="ORF">SAMN05192540_3842</name>
</gene>
<reference evidence="3 4" key="1">
    <citation type="submission" date="2016-10" db="EMBL/GenBank/DDBJ databases">
        <authorList>
            <person name="de Groot N.N."/>
        </authorList>
    </citation>
    <scope>NUCLEOTIDE SEQUENCE [LARGE SCALE GENOMIC DNA]</scope>
    <source>
        <strain evidence="3 4">MAR_2009_71</strain>
    </source>
</reference>
<sequence length="122" mass="14096">MIDELLLIDDDEITNFVNRNIVEPFFQNTTISLFYNGSEALDYILSNPSVGYLIFLDLNMPVMNGWEFLEALLPHIDKLHLTIHIVSSSIDPEDINRAKEHPLFESFIEKPLDHKAVKKILK</sequence>
<dbReference type="AlphaFoldDB" id="A0A1H4UNX8"/>
<dbReference type="Proteomes" id="UP000183038">
    <property type="component" value="Unassembled WGS sequence"/>
</dbReference>
<dbReference type="SUPFAM" id="SSF52172">
    <property type="entry name" value="CheY-like"/>
    <property type="match status" value="1"/>
</dbReference>
<name>A0A1H4UNX8_9FLAO</name>
<feature type="domain" description="Response regulatory" evidence="2">
    <location>
        <begin position="4"/>
        <end position="122"/>
    </location>
</feature>
<dbReference type="InterPro" id="IPR001789">
    <property type="entry name" value="Sig_transdc_resp-reg_receiver"/>
</dbReference>
<accession>A0A1H4UNX8</accession>
<dbReference type="PROSITE" id="PS50110">
    <property type="entry name" value="RESPONSE_REGULATORY"/>
    <property type="match status" value="1"/>
</dbReference>
<proteinExistence type="predicted"/>
<dbReference type="RefSeq" id="WP_074674514.1">
    <property type="nucleotide sequence ID" value="NZ_FNTB01000001.1"/>
</dbReference>